<feature type="region of interest" description="Disordered" evidence="1">
    <location>
        <begin position="217"/>
        <end position="245"/>
    </location>
</feature>
<evidence type="ECO:0000313" key="3">
    <source>
        <dbReference type="Proteomes" id="UP000215506"/>
    </source>
</evidence>
<proteinExistence type="predicted"/>
<accession>A0A231GYH5</accession>
<feature type="region of interest" description="Disordered" evidence="1">
    <location>
        <begin position="94"/>
        <end position="139"/>
    </location>
</feature>
<reference evidence="2 3" key="1">
    <citation type="submission" date="2017-07" db="EMBL/GenBank/DDBJ databases">
        <title>First draft Genome Sequence of Nocardia cerradoensis isolated from human infection.</title>
        <authorList>
            <person name="Carrasco G."/>
        </authorList>
    </citation>
    <scope>NUCLEOTIDE SEQUENCE [LARGE SCALE GENOMIC DNA]</scope>
    <source>
        <strain evidence="2 3">CNM20130759</strain>
    </source>
</reference>
<dbReference type="EMBL" id="NGAF01000018">
    <property type="protein sequence ID" value="OXR41656.1"/>
    <property type="molecule type" value="Genomic_DNA"/>
</dbReference>
<protein>
    <submittedName>
        <fullName evidence="2">Uncharacterized protein</fullName>
    </submittedName>
</protein>
<comment type="caution">
    <text evidence="2">The sequence shown here is derived from an EMBL/GenBank/DDBJ whole genome shotgun (WGS) entry which is preliminary data.</text>
</comment>
<dbReference type="AlphaFoldDB" id="A0A231GYH5"/>
<organism evidence="2 3">
    <name type="scientific">Nocardia cerradoensis</name>
    <dbReference type="NCBI Taxonomy" id="85688"/>
    <lineage>
        <taxon>Bacteria</taxon>
        <taxon>Bacillati</taxon>
        <taxon>Actinomycetota</taxon>
        <taxon>Actinomycetes</taxon>
        <taxon>Mycobacteriales</taxon>
        <taxon>Nocardiaceae</taxon>
        <taxon>Nocardia</taxon>
    </lineage>
</organism>
<feature type="compositionally biased region" description="Basic residues" evidence="1">
    <location>
        <begin position="234"/>
        <end position="245"/>
    </location>
</feature>
<evidence type="ECO:0000256" key="1">
    <source>
        <dbReference type="SAM" id="MobiDB-lite"/>
    </source>
</evidence>
<feature type="compositionally biased region" description="Basic and acidic residues" evidence="1">
    <location>
        <begin position="217"/>
        <end position="229"/>
    </location>
</feature>
<sequence length="245" mass="27053">MAGPFSGHTHRDRVSARPPVRAVRCRRVSERLPWSAMGIRSLLPSRRRWFDVGDHTKPAACGSSGLRSTQVLSEPWTRVRAGTALRAIGELRSRCPQRSPDEAGVPMSTRRTGQSPLRPGVNPVRRRPAADCSSDHFRSRSRLSRSRVARSIRVAGPSIADCRLPIADCRRAADEWRTTGGGLRGPAGRTVRRLPASRGLIAYRAAQLSTIIGSPDPIRRDSGLVHRDTGITPTRRRGARQRTNR</sequence>
<keyword evidence="3" id="KW-1185">Reference proteome</keyword>
<name>A0A231GYH5_9NOCA</name>
<gene>
    <name evidence="2" type="ORF">B7C42_06297</name>
</gene>
<evidence type="ECO:0000313" key="2">
    <source>
        <dbReference type="EMBL" id="OXR41656.1"/>
    </source>
</evidence>
<dbReference type="Proteomes" id="UP000215506">
    <property type="component" value="Unassembled WGS sequence"/>
</dbReference>